<gene>
    <name evidence="3" type="ORF">RirG_160780</name>
</gene>
<reference evidence="3 4" key="1">
    <citation type="submission" date="2014-02" db="EMBL/GenBank/DDBJ databases">
        <title>Single nucleus genome sequencing reveals high similarity among nuclei of an endomycorrhizal fungus.</title>
        <authorList>
            <person name="Lin K."/>
            <person name="Geurts R."/>
            <person name="Zhang Z."/>
            <person name="Limpens E."/>
            <person name="Saunders D.G."/>
            <person name="Mu D."/>
            <person name="Pang E."/>
            <person name="Cao H."/>
            <person name="Cha H."/>
            <person name="Lin T."/>
            <person name="Zhou Q."/>
            <person name="Shang Y."/>
            <person name="Li Y."/>
            <person name="Ivanov S."/>
            <person name="Sharma T."/>
            <person name="Velzen R.V."/>
            <person name="Ruijter N.D."/>
            <person name="Aanen D.K."/>
            <person name="Win J."/>
            <person name="Kamoun S."/>
            <person name="Bisseling T."/>
            <person name="Huang S."/>
        </authorList>
    </citation>
    <scope>NUCLEOTIDE SEQUENCE [LARGE SCALE GENOMIC DNA]</scope>
    <source>
        <strain evidence="4">DAOM197198w</strain>
    </source>
</reference>
<name>A0A015M6R0_RHIIW</name>
<evidence type="ECO:0000313" key="4">
    <source>
        <dbReference type="Proteomes" id="UP000022910"/>
    </source>
</evidence>
<comment type="caution">
    <text evidence="3">The sequence shown here is derived from an EMBL/GenBank/DDBJ whole genome shotgun (WGS) entry which is preliminary data.</text>
</comment>
<dbReference type="InterPro" id="IPR001245">
    <property type="entry name" value="Ser-Thr/Tyr_kinase_cat_dom"/>
</dbReference>
<dbReference type="EMBL" id="JEMT01024693">
    <property type="protein sequence ID" value="EXX62523.1"/>
    <property type="molecule type" value="Genomic_DNA"/>
</dbReference>
<dbReference type="InterPro" id="IPR006597">
    <property type="entry name" value="Sel1-like"/>
</dbReference>
<proteinExistence type="predicted"/>
<dbReference type="InterPro" id="IPR000719">
    <property type="entry name" value="Prot_kinase_dom"/>
</dbReference>
<dbReference type="PANTHER" id="PTHR43628">
    <property type="entry name" value="ACTIVATOR OF C KINASE PROTEIN 1-RELATED"/>
    <property type="match status" value="1"/>
</dbReference>
<dbReference type="PROSITE" id="PS00107">
    <property type="entry name" value="PROTEIN_KINASE_ATP"/>
    <property type="match status" value="1"/>
</dbReference>
<dbReference type="InterPro" id="IPR011990">
    <property type="entry name" value="TPR-like_helical_dom_sf"/>
</dbReference>
<evidence type="ECO:0000256" key="1">
    <source>
        <dbReference type="PROSITE-ProRule" id="PRU10141"/>
    </source>
</evidence>
<dbReference type="SUPFAM" id="SSF56112">
    <property type="entry name" value="Protein kinase-like (PK-like)"/>
    <property type="match status" value="1"/>
</dbReference>
<dbReference type="InterPro" id="IPR017441">
    <property type="entry name" value="Protein_kinase_ATP_BS"/>
</dbReference>
<feature type="domain" description="Protein kinase" evidence="2">
    <location>
        <begin position="34"/>
        <end position="301"/>
    </location>
</feature>
<dbReference type="SUPFAM" id="SSF81901">
    <property type="entry name" value="HCP-like"/>
    <property type="match status" value="2"/>
</dbReference>
<dbReference type="PROSITE" id="PS50011">
    <property type="entry name" value="PROTEIN_KINASE_DOM"/>
    <property type="match status" value="1"/>
</dbReference>
<dbReference type="PRINTS" id="PR00109">
    <property type="entry name" value="TYRKINASE"/>
</dbReference>
<dbReference type="Pfam" id="PF07714">
    <property type="entry name" value="PK_Tyr_Ser-Thr"/>
    <property type="match status" value="1"/>
</dbReference>
<keyword evidence="1" id="KW-0067">ATP-binding</keyword>
<dbReference type="HOGENOM" id="CLU_000288_7_12_1"/>
<dbReference type="InterPro" id="IPR052945">
    <property type="entry name" value="Mitotic_Regulator"/>
</dbReference>
<dbReference type="PANTHER" id="PTHR43628:SF1">
    <property type="entry name" value="CHITIN SYNTHASE REGULATORY FACTOR 2-RELATED"/>
    <property type="match status" value="1"/>
</dbReference>
<accession>A0A015M6R0</accession>
<dbReference type="Pfam" id="PF08238">
    <property type="entry name" value="Sel1"/>
    <property type="match status" value="7"/>
</dbReference>
<dbReference type="InterPro" id="IPR011009">
    <property type="entry name" value="Kinase-like_dom_sf"/>
</dbReference>
<feature type="binding site" evidence="1">
    <location>
        <position position="63"/>
    </location>
    <ligand>
        <name>ATP</name>
        <dbReference type="ChEBI" id="CHEBI:30616"/>
    </ligand>
</feature>
<dbReference type="Proteomes" id="UP000022910">
    <property type="component" value="Unassembled WGS sequence"/>
</dbReference>
<dbReference type="SMART" id="SM00671">
    <property type="entry name" value="SEL1"/>
    <property type="match status" value="7"/>
</dbReference>
<keyword evidence="4" id="KW-1185">Reference proteome</keyword>
<dbReference type="Gene3D" id="1.10.510.10">
    <property type="entry name" value="Transferase(Phosphotransferase) domain 1"/>
    <property type="match status" value="1"/>
</dbReference>
<dbReference type="AlphaFoldDB" id="A0A015M6R0"/>
<dbReference type="GO" id="GO:0005524">
    <property type="term" value="F:ATP binding"/>
    <property type="evidence" value="ECO:0007669"/>
    <property type="project" value="UniProtKB-UniRule"/>
</dbReference>
<organism evidence="3 4">
    <name type="scientific">Rhizophagus irregularis (strain DAOM 197198w)</name>
    <name type="common">Glomus intraradices</name>
    <dbReference type="NCBI Taxonomy" id="1432141"/>
    <lineage>
        <taxon>Eukaryota</taxon>
        <taxon>Fungi</taxon>
        <taxon>Fungi incertae sedis</taxon>
        <taxon>Mucoromycota</taxon>
        <taxon>Glomeromycotina</taxon>
        <taxon>Glomeromycetes</taxon>
        <taxon>Glomerales</taxon>
        <taxon>Glomeraceae</taxon>
        <taxon>Rhizophagus</taxon>
    </lineage>
</organism>
<sequence>MSNNAKLTKNSNEYNMIEDAISKKLIKYYEFEQFSDLQEIGFGGFGKVYRTSWKNYYKQCALKSFFNFNDSTVKEIVREIQLQREVDFHNNIIRFYGVTASSKGIKSSKNQRKKYMLVMEYADNGTLRKYLNENLENMSWNDKYNLAFQLVCAVSCLHGEGIVHCDLHSNNILVHQNTVKLADFGLSKRIEETSNPQSKTFGLIPYADPKSFNRSTELYVLSKKSDVYSIGVLLWEISSCQPPFHGKQYDVGLALDILQGLREKPTHDTPEEYIKIYIDCWNIEPDNRPTIDQVVEELKVLITKENIIIKDFHLYNNTNNSLSSNNHQLSDSTVKISESTSSIHVDLPQVIQNFDMINIKELEPTLSSISQFKDNFDILVNIMFNFFNDTDEIGKQKILSYLNEQNITLLEINNLLLDNQNNSHSIYLLGKFNHLGIGISIDNQKAFELYQEAADLGNSSGINDLGYYYLNLNGIETDNNKKMAFELYQKAAELGNSSGINSLGYCYRNGIGTNINNKKAFELYQKAADLGNSSGISNLGVCYENGIEINIDYQKAFKLYQKAADLGNASGINNLGYCYENGVGTIVDNKKAFELYQKATDLGNSFGICNLGQCYENGIGTDIDNKKAFKLYQKAADLGNEYGINNLGYCYEKGIGTDIDCQKAYELYQMGADIGNSFGIHDLKLCYKNGNDVYYQKPFKWQQI</sequence>
<dbReference type="GO" id="GO:0004672">
    <property type="term" value="F:protein kinase activity"/>
    <property type="evidence" value="ECO:0007669"/>
    <property type="project" value="InterPro"/>
</dbReference>
<dbReference type="Gene3D" id="1.25.40.10">
    <property type="entry name" value="Tetratricopeptide repeat domain"/>
    <property type="match status" value="2"/>
</dbReference>
<dbReference type="OrthoDB" id="2333317at2759"/>
<evidence type="ECO:0000259" key="2">
    <source>
        <dbReference type="PROSITE" id="PS50011"/>
    </source>
</evidence>
<protein>
    <submittedName>
        <fullName evidence="3">Cdc15p</fullName>
    </submittedName>
</protein>
<keyword evidence="1" id="KW-0547">Nucleotide-binding</keyword>
<evidence type="ECO:0000313" key="3">
    <source>
        <dbReference type="EMBL" id="EXX62523.1"/>
    </source>
</evidence>